<keyword evidence="4 10" id="KW-0808">Transferase</keyword>
<comment type="similarity">
    <text evidence="3 10 13">Belongs to the IPP transferase family.</text>
</comment>
<sequence>MNLPDTESPAAIFLMGPTASGKSGLAIEIARHFPVEVVSVDSAQVYRYMDIGSAKPDKSIQIEIPHHLINLINPDESYSAAQFREDALSVMHGITARGRIPLLVGGTMLYFKVLQQGLATLPAADEAVRKELEQSAREQGWPAMHTVLSRLDPVIAERIKPNDSQRIQRALEVCYLTGRPMSAVLKQQQSRDFPYRVFNIALLPGDRSVLHARISQRFDKMLEIGLVDEVRMIRDQFQVTADMPAMRCVGYRQVYMYLENEISLAEMRERGVFATRQLAKRQLTWLRAMNELHGFDCLANQLAQQIIGFIQKQRIFA</sequence>
<comment type="catalytic activity">
    <reaction evidence="9 10 11">
        <text>adenosine(37) in tRNA + dimethylallyl diphosphate = N(6)-dimethylallyladenosine(37) in tRNA + diphosphate</text>
        <dbReference type="Rhea" id="RHEA:26482"/>
        <dbReference type="Rhea" id="RHEA-COMP:10162"/>
        <dbReference type="Rhea" id="RHEA-COMP:10375"/>
        <dbReference type="ChEBI" id="CHEBI:33019"/>
        <dbReference type="ChEBI" id="CHEBI:57623"/>
        <dbReference type="ChEBI" id="CHEBI:74411"/>
        <dbReference type="ChEBI" id="CHEBI:74415"/>
        <dbReference type="EC" id="2.5.1.75"/>
    </reaction>
</comment>
<comment type="caution">
    <text evidence="10">Lacks conserved residue(s) required for the propagation of feature annotation.</text>
</comment>
<feature type="region of interest" description="Interaction with substrate tRNA" evidence="10">
    <location>
        <begin position="165"/>
        <end position="169"/>
    </location>
</feature>
<feature type="binding site" evidence="10">
    <location>
        <begin position="16"/>
        <end position="23"/>
    </location>
    <ligand>
        <name>ATP</name>
        <dbReference type="ChEBI" id="CHEBI:30616"/>
    </ligand>
</feature>
<keyword evidence="8 10" id="KW-0460">Magnesium</keyword>
<accession>A0ABX5M624</accession>
<dbReference type="SUPFAM" id="SSF52540">
    <property type="entry name" value="P-loop containing nucleoside triphosphate hydrolases"/>
    <property type="match status" value="1"/>
</dbReference>
<keyword evidence="15" id="KW-1185">Reference proteome</keyword>
<dbReference type="Proteomes" id="UP000247780">
    <property type="component" value="Unassembled WGS sequence"/>
</dbReference>
<evidence type="ECO:0000256" key="2">
    <source>
        <dbReference type="ARBA" id="ARBA00003213"/>
    </source>
</evidence>
<feature type="site" description="Interaction with substrate tRNA" evidence="10">
    <location>
        <position position="129"/>
    </location>
</feature>
<dbReference type="EC" id="2.5.1.75" evidence="10"/>
<dbReference type="NCBIfam" id="TIGR00174">
    <property type="entry name" value="miaA"/>
    <property type="match status" value="1"/>
</dbReference>
<evidence type="ECO:0000256" key="4">
    <source>
        <dbReference type="ARBA" id="ARBA00022679"/>
    </source>
</evidence>
<evidence type="ECO:0000256" key="5">
    <source>
        <dbReference type="ARBA" id="ARBA00022694"/>
    </source>
</evidence>
<proteinExistence type="inferred from homology"/>
<dbReference type="Gene3D" id="3.40.50.300">
    <property type="entry name" value="P-loop containing nucleotide triphosphate hydrolases"/>
    <property type="match status" value="1"/>
</dbReference>
<name>A0ABX5M624_9PROT</name>
<comment type="function">
    <text evidence="2 10 12">Catalyzes the transfer of a dimethylallyl group onto the adenine at position 37 in tRNAs that read codons beginning with uridine, leading to the formation of N6-(dimethylallyl)adenosine (i(6)A).</text>
</comment>
<evidence type="ECO:0000313" key="14">
    <source>
        <dbReference type="EMBL" id="PXV80175.1"/>
    </source>
</evidence>
<dbReference type="InterPro" id="IPR027417">
    <property type="entry name" value="P-loop_NTPase"/>
</dbReference>
<evidence type="ECO:0000256" key="12">
    <source>
        <dbReference type="RuleBase" id="RU003784"/>
    </source>
</evidence>
<feature type="region of interest" description="Interaction with substrate tRNA" evidence="10">
    <location>
        <begin position="41"/>
        <end position="44"/>
    </location>
</feature>
<dbReference type="PANTHER" id="PTHR11088:SF60">
    <property type="entry name" value="TRNA DIMETHYLALLYLTRANSFERASE"/>
    <property type="match status" value="1"/>
</dbReference>
<feature type="site" description="Interaction with substrate tRNA" evidence="10">
    <location>
        <position position="107"/>
    </location>
</feature>
<dbReference type="Gene3D" id="1.10.20.140">
    <property type="match status" value="1"/>
</dbReference>
<evidence type="ECO:0000256" key="6">
    <source>
        <dbReference type="ARBA" id="ARBA00022741"/>
    </source>
</evidence>
<keyword evidence="5 10" id="KW-0819">tRNA processing</keyword>
<dbReference type="HAMAP" id="MF_00185">
    <property type="entry name" value="IPP_trans"/>
    <property type="match status" value="1"/>
</dbReference>
<evidence type="ECO:0000256" key="7">
    <source>
        <dbReference type="ARBA" id="ARBA00022840"/>
    </source>
</evidence>
<evidence type="ECO:0000313" key="15">
    <source>
        <dbReference type="Proteomes" id="UP000247780"/>
    </source>
</evidence>
<organism evidence="14 15">
    <name type="scientific">Nitrosomonas eutropha</name>
    <dbReference type="NCBI Taxonomy" id="916"/>
    <lineage>
        <taxon>Bacteria</taxon>
        <taxon>Pseudomonadati</taxon>
        <taxon>Pseudomonadota</taxon>
        <taxon>Betaproteobacteria</taxon>
        <taxon>Nitrosomonadales</taxon>
        <taxon>Nitrosomonadaceae</taxon>
        <taxon>Nitrosomonas</taxon>
    </lineage>
</organism>
<keyword evidence="6 10" id="KW-0547">Nucleotide-binding</keyword>
<dbReference type="InterPro" id="IPR039657">
    <property type="entry name" value="Dimethylallyltransferase"/>
</dbReference>
<evidence type="ECO:0000256" key="8">
    <source>
        <dbReference type="ARBA" id="ARBA00022842"/>
    </source>
</evidence>
<dbReference type="PANTHER" id="PTHR11088">
    <property type="entry name" value="TRNA DIMETHYLALLYLTRANSFERASE"/>
    <property type="match status" value="1"/>
</dbReference>
<gene>
    <name evidence="10" type="primary">miaA</name>
    <name evidence="14" type="ORF">C8R14_11841</name>
</gene>
<evidence type="ECO:0000256" key="1">
    <source>
        <dbReference type="ARBA" id="ARBA00001946"/>
    </source>
</evidence>
<dbReference type="InterPro" id="IPR018022">
    <property type="entry name" value="IPT"/>
</dbReference>
<comment type="subunit">
    <text evidence="10">Monomer.</text>
</comment>
<comment type="caution">
    <text evidence="14">The sequence shown here is derived from an EMBL/GenBank/DDBJ whole genome shotgun (WGS) entry which is preliminary data.</text>
</comment>
<evidence type="ECO:0000256" key="13">
    <source>
        <dbReference type="RuleBase" id="RU003785"/>
    </source>
</evidence>
<feature type="region of interest" description="Interaction with substrate tRNA" evidence="10">
    <location>
        <begin position="247"/>
        <end position="252"/>
    </location>
</feature>
<protein>
    <recommendedName>
        <fullName evidence="10">tRNA dimethylallyltransferase</fullName>
        <ecNumber evidence="10">2.5.1.75</ecNumber>
    </recommendedName>
    <alternativeName>
        <fullName evidence="10">Dimethylallyl diphosphate:tRNA dimethylallyltransferase</fullName>
        <shortName evidence="10">DMAPP:tRNA dimethylallyltransferase</shortName>
        <shortName evidence="10">DMATase</shortName>
    </alternativeName>
    <alternativeName>
        <fullName evidence="10">Isopentenyl-diphosphate:tRNA isopentenyltransferase</fullName>
        <shortName evidence="10">IPP transferase</shortName>
        <shortName evidence="10">IPPT</shortName>
        <shortName evidence="10">IPTase</shortName>
    </alternativeName>
</protein>
<evidence type="ECO:0000256" key="10">
    <source>
        <dbReference type="HAMAP-Rule" id="MF_00185"/>
    </source>
</evidence>
<feature type="binding site" evidence="10">
    <location>
        <begin position="18"/>
        <end position="23"/>
    </location>
    <ligand>
        <name>substrate</name>
    </ligand>
</feature>
<dbReference type="EMBL" id="QICQ01000018">
    <property type="protein sequence ID" value="PXV80175.1"/>
    <property type="molecule type" value="Genomic_DNA"/>
</dbReference>
<evidence type="ECO:0000256" key="9">
    <source>
        <dbReference type="ARBA" id="ARBA00049563"/>
    </source>
</evidence>
<dbReference type="Pfam" id="PF01715">
    <property type="entry name" value="IPPT"/>
    <property type="match status" value="1"/>
</dbReference>
<reference evidence="14 15" key="1">
    <citation type="submission" date="2018-04" db="EMBL/GenBank/DDBJ databases">
        <title>Active sludge and wastewater microbial communities from Klosterneuburg, Austria.</title>
        <authorList>
            <person name="Wagner M."/>
        </authorList>
    </citation>
    <scope>NUCLEOTIDE SEQUENCE [LARGE SCALE GENOMIC DNA]</scope>
    <source>
        <strain evidence="14 15">Nm 57</strain>
    </source>
</reference>
<evidence type="ECO:0000256" key="11">
    <source>
        <dbReference type="RuleBase" id="RU003783"/>
    </source>
</evidence>
<comment type="cofactor">
    <cofactor evidence="1 10">
        <name>Mg(2+)</name>
        <dbReference type="ChEBI" id="CHEBI:18420"/>
    </cofactor>
</comment>
<keyword evidence="7 10" id="KW-0067">ATP-binding</keyword>
<dbReference type="RefSeq" id="WP_011633506.1">
    <property type="nucleotide sequence ID" value="NZ_FNNM01000003.1"/>
</dbReference>
<evidence type="ECO:0000256" key="3">
    <source>
        <dbReference type="ARBA" id="ARBA00005842"/>
    </source>
</evidence>